<evidence type="ECO:0000256" key="7">
    <source>
        <dbReference type="ARBA" id="ARBA00022840"/>
    </source>
</evidence>
<dbReference type="EMBL" id="BAAAME010000002">
    <property type="protein sequence ID" value="GAA1731992.1"/>
    <property type="molecule type" value="Genomic_DNA"/>
</dbReference>
<keyword evidence="7" id="KW-0067">ATP-binding</keyword>
<dbReference type="Gene3D" id="3.30.565.10">
    <property type="entry name" value="Histidine kinase-like ATPase, C-terminal domain"/>
    <property type="match status" value="1"/>
</dbReference>
<keyword evidence="6 11" id="KW-0418">Kinase</keyword>
<keyword evidence="9" id="KW-1133">Transmembrane helix</keyword>
<dbReference type="Proteomes" id="UP001501057">
    <property type="component" value="Unassembled WGS sequence"/>
</dbReference>
<dbReference type="EC" id="2.7.13.3" evidence="2"/>
<dbReference type="SUPFAM" id="SSF55874">
    <property type="entry name" value="ATPase domain of HSP90 chaperone/DNA topoisomerase II/histidine kinase"/>
    <property type="match status" value="1"/>
</dbReference>
<accession>A0ABN2JM09</accession>
<feature type="transmembrane region" description="Helical" evidence="9">
    <location>
        <begin position="24"/>
        <end position="45"/>
    </location>
</feature>
<evidence type="ECO:0000313" key="11">
    <source>
        <dbReference type="EMBL" id="GAA1731992.1"/>
    </source>
</evidence>
<evidence type="ECO:0000256" key="1">
    <source>
        <dbReference type="ARBA" id="ARBA00000085"/>
    </source>
</evidence>
<evidence type="ECO:0000256" key="9">
    <source>
        <dbReference type="SAM" id="Phobius"/>
    </source>
</evidence>
<keyword evidence="5" id="KW-0547">Nucleotide-binding</keyword>
<gene>
    <name evidence="11" type="ORF">GCM10009710_10790</name>
</gene>
<dbReference type="GO" id="GO:0016301">
    <property type="term" value="F:kinase activity"/>
    <property type="evidence" value="ECO:0007669"/>
    <property type="project" value="UniProtKB-KW"/>
</dbReference>
<dbReference type="CDD" id="cd16917">
    <property type="entry name" value="HATPase_UhpB-NarQ-NarX-like"/>
    <property type="match status" value="1"/>
</dbReference>
<dbReference type="Gene3D" id="1.20.5.1930">
    <property type="match status" value="1"/>
</dbReference>
<reference evidence="11 12" key="1">
    <citation type="journal article" date="2019" name="Int. J. Syst. Evol. Microbiol.">
        <title>The Global Catalogue of Microorganisms (GCM) 10K type strain sequencing project: providing services to taxonomists for standard genome sequencing and annotation.</title>
        <authorList>
            <consortium name="The Broad Institute Genomics Platform"/>
            <consortium name="The Broad Institute Genome Sequencing Center for Infectious Disease"/>
            <person name="Wu L."/>
            <person name="Ma J."/>
        </authorList>
    </citation>
    <scope>NUCLEOTIDE SEQUENCE [LARGE SCALE GENOMIC DNA]</scope>
    <source>
        <strain evidence="11 12">JCM 13518</strain>
    </source>
</reference>
<dbReference type="PANTHER" id="PTHR24421">
    <property type="entry name" value="NITRATE/NITRITE SENSOR PROTEIN NARX-RELATED"/>
    <property type="match status" value="1"/>
</dbReference>
<evidence type="ECO:0000256" key="4">
    <source>
        <dbReference type="ARBA" id="ARBA00022679"/>
    </source>
</evidence>
<keyword evidence="9" id="KW-0812">Transmembrane</keyword>
<evidence type="ECO:0000256" key="8">
    <source>
        <dbReference type="ARBA" id="ARBA00023012"/>
    </source>
</evidence>
<dbReference type="Pfam" id="PF07730">
    <property type="entry name" value="HisKA_3"/>
    <property type="match status" value="1"/>
</dbReference>
<feature type="transmembrane region" description="Helical" evidence="9">
    <location>
        <begin position="75"/>
        <end position="91"/>
    </location>
</feature>
<feature type="transmembrane region" description="Helical" evidence="9">
    <location>
        <begin position="138"/>
        <end position="157"/>
    </location>
</feature>
<dbReference type="PANTHER" id="PTHR24421:SF10">
    <property type="entry name" value="NITRATE_NITRITE SENSOR PROTEIN NARQ"/>
    <property type="match status" value="1"/>
</dbReference>
<proteinExistence type="predicted"/>
<dbReference type="RefSeq" id="WP_344198539.1">
    <property type="nucleotide sequence ID" value="NZ_BAAAME010000002.1"/>
</dbReference>
<name>A0ABN2JM09_9ACTN</name>
<comment type="caution">
    <text evidence="11">The sequence shown here is derived from an EMBL/GenBank/DDBJ whole genome shotgun (WGS) entry which is preliminary data.</text>
</comment>
<dbReference type="InterPro" id="IPR036890">
    <property type="entry name" value="HATPase_C_sf"/>
</dbReference>
<evidence type="ECO:0000313" key="12">
    <source>
        <dbReference type="Proteomes" id="UP001501057"/>
    </source>
</evidence>
<dbReference type="InterPro" id="IPR050482">
    <property type="entry name" value="Sensor_HK_TwoCompSys"/>
</dbReference>
<evidence type="ECO:0000256" key="3">
    <source>
        <dbReference type="ARBA" id="ARBA00022553"/>
    </source>
</evidence>
<keyword evidence="4" id="KW-0808">Transferase</keyword>
<keyword evidence="8" id="KW-0902">Two-component regulatory system</keyword>
<evidence type="ECO:0000256" key="5">
    <source>
        <dbReference type="ARBA" id="ARBA00022741"/>
    </source>
</evidence>
<keyword evidence="12" id="KW-1185">Reference proteome</keyword>
<keyword evidence="3" id="KW-0597">Phosphoprotein</keyword>
<protein>
    <recommendedName>
        <fullName evidence="2">histidine kinase</fullName>
        <ecNumber evidence="2">2.7.13.3</ecNumber>
    </recommendedName>
</protein>
<evidence type="ECO:0000259" key="10">
    <source>
        <dbReference type="Pfam" id="PF07730"/>
    </source>
</evidence>
<comment type="catalytic activity">
    <reaction evidence="1">
        <text>ATP + protein L-histidine = ADP + protein N-phospho-L-histidine.</text>
        <dbReference type="EC" id="2.7.13.3"/>
    </reaction>
</comment>
<feature type="transmembrane region" description="Helical" evidence="9">
    <location>
        <begin position="111"/>
        <end position="126"/>
    </location>
</feature>
<sequence>MNESLPRERRQVFDPPPISRWGRVWRWTLALFISGVAWASIAIWQWQNAQWWFWLDLGLGVAAAVLSTRRRQRPVLVALVTNAVTCVSYSASGPATLSLFSLATRRQWREIVPVGLVTLAAGLIGLRNEPDAQRDDFIVTGPALVAVLGVIIAWGMYVGSRRELLGTLRERADTAESEQAARLAQARVSERTRIAREMHDVLAHRISTVTMHAGALTYREDLSPDQMRETAGVIQQNAHQALVELREVLGLLREGPGDAAPERPQPDASAVGALIGEARATGLRVEAAFDLDVDAVPQTTGRTVYRVVQEGLTNVRKHATHTAAEVQVSGRPGDGLRVVVRNKLPLGQPASVLPPSGLGLIGLRERVELAGGRLDHRITSDRDFVLEAWIPWPA</sequence>
<evidence type="ECO:0000256" key="6">
    <source>
        <dbReference type="ARBA" id="ARBA00022777"/>
    </source>
</evidence>
<dbReference type="InterPro" id="IPR011712">
    <property type="entry name" value="Sig_transdc_His_kin_sub3_dim/P"/>
</dbReference>
<organism evidence="11 12">
    <name type="scientific">Aeromicrobium alkaliterrae</name>
    <dbReference type="NCBI Taxonomy" id="302168"/>
    <lineage>
        <taxon>Bacteria</taxon>
        <taxon>Bacillati</taxon>
        <taxon>Actinomycetota</taxon>
        <taxon>Actinomycetes</taxon>
        <taxon>Propionibacteriales</taxon>
        <taxon>Nocardioidaceae</taxon>
        <taxon>Aeromicrobium</taxon>
    </lineage>
</organism>
<feature type="transmembrane region" description="Helical" evidence="9">
    <location>
        <begin position="51"/>
        <end position="68"/>
    </location>
</feature>
<feature type="domain" description="Signal transduction histidine kinase subgroup 3 dimerisation and phosphoacceptor" evidence="10">
    <location>
        <begin position="190"/>
        <end position="255"/>
    </location>
</feature>
<evidence type="ECO:0000256" key="2">
    <source>
        <dbReference type="ARBA" id="ARBA00012438"/>
    </source>
</evidence>
<keyword evidence="9" id="KW-0472">Membrane</keyword>